<keyword evidence="4" id="KW-1185">Reference proteome</keyword>
<feature type="domain" description="PiggyBac transposable element-derived protein" evidence="2">
    <location>
        <begin position="172"/>
        <end position="518"/>
    </location>
</feature>
<accession>A0ABD3NE07</accession>
<proteinExistence type="predicted"/>
<protein>
    <recommendedName>
        <fullName evidence="2">PiggyBac transposable element-derived protein domain-containing protein</fullName>
    </recommendedName>
</protein>
<name>A0ABD3NE07_9STRA</name>
<comment type="caution">
    <text evidence="3">The sequence shown here is derived from an EMBL/GenBank/DDBJ whole genome shotgun (WGS) entry which is preliminary data.</text>
</comment>
<dbReference type="Pfam" id="PF13843">
    <property type="entry name" value="DDE_Tnp_1_7"/>
    <property type="match status" value="1"/>
</dbReference>
<organism evidence="3 4">
    <name type="scientific">Cyclotella atomus</name>
    <dbReference type="NCBI Taxonomy" id="382360"/>
    <lineage>
        <taxon>Eukaryota</taxon>
        <taxon>Sar</taxon>
        <taxon>Stramenopiles</taxon>
        <taxon>Ochrophyta</taxon>
        <taxon>Bacillariophyta</taxon>
        <taxon>Coscinodiscophyceae</taxon>
        <taxon>Thalassiosirophycidae</taxon>
        <taxon>Stephanodiscales</taxon>
        <taxon>Stephanodiscaceae</taxon>
        <taxon>Cyclotella</taxon>
    </lineage>
</organism>
<dbReference type="AlphaFoldDB" id="A0ABD3NE07"/>
<evidence type="ECO:0000259" key="2">
    <source>
        <dbReference type="Pfam" id="PF13843"/>
    </source>
</evidence>
<dbReference type="PANTHER" id="PTHR46599:SF3">
    <property type="entry name" value="PIGGYBAC TRANSPOSABLE ELEMENT-DERIVED PROTEIN 4"/>
    <property type="match status" value="1"/>
</dbReference>
<gene>
    <name evidence="3" type="ORF">ACHAWO_000462</name>
</gene>
<evidence type="ECO:0000256" key="1">
    <source>
        <dbReference type="SAM" id="MobiDB-lite"/>
    </source>
</evidence>
<dbReference type="EMBL" id="JALLPJ020001206">
    <property type="protein sequence ID" value="KAL3774182.1"/>
    <property type="molecule type" value="Genomic_DNA"/>
</dbReference>
<sequence>MARPKALPAGIGAIAKYKARYFHPQQVVMEHLKENYRKHEFTNTAYECRLPDIDSQSITFHVICCHCSVTHSPEEPFNDEVSNMPEAPVDDQAELRGSTENFDDEGRNYSSANDRAQSIAALRAEGIEVDDEDVLPENIAPPSAATGQWQKPNTCPRRADLHVRNTAGSWKSKAWDVLIPKTNKHLKGEPLNLSEFYRWLGCRYFSACFVGVSPIKQWWRSKEVDQFEGAPFRLNEVMPLSRFLNIDQAIRYTNLDPPTAFEDKFHDVRQMKNAFNQHYQDNYTPSWLSCLDESMNTWLNKYCPGFMVVPRKPHPEGNEYHTIADGDKGAPIMWRVKLQEGKDRPKLANGKPAFPSEFEQHSKTAKLMLEMTKPIHGTGKVVSMDSGFCVTAGILAMHDVGIYGQALIKKRGRYWPKHTIDGKQFLIHCHKEKKYVCKVMSTHGLTETTQKETYRKIDGEGKSFNYTEAITNHNISKHWVDDVNNRRHAPIGLEEVWATRWWPHRQFTFLCSMTEVNANNSKARAHDKPAEHQIVFRKQLAKEMMFNKITDSGGVRTSPIRAKMRSRMEMLETKHKLVKKPKFTGRWDASEKQWRASTVEYLKQTCKTCSRESSTKQIQIISPLLADCSVIAALIQEAEDGYKGMEDLPVYSSGCSSFCSSRGDVACVFYPEMCRTSDDVTSHNRARHVTGSLASLRCRRKPSHTEFLGDMSRHKTCLGDMSLTFPAKNDSIRILAAHSDAAYLNVTKASSQAGAHIVLSEDIPVPTFNNPF</sequence>
<evidence type="ECO:0000313" key="4">
    <source>
        <dbReference type="Proteomes" id="UP001530400"/>
    </source>
</evidence>
<reference evidence="3 4" key="1">
    <citation type="submission" date="2024-10" db="EMBL/GenBank/DDBJ databases">
        <title>Updated reference genomes for cyclostephanoid diatoms.</title>
        <authorList>
            <person name="Roberts W.R."/>
            <person name="Alverson A.J."/>
        </authorList>
    </citation>
    <scope>NUCLEOTIDE SEQUENCE [LARGE SCALE GENOMIC DNA]</scope>
    <source>
        <strain evidence="3 4">AJA010-31</strain>
    </source>
</reference>
<dbReference type="InterPro" id="IPR029526">
    <property type="entry name" value="PGBD"/>
</dbReference>
<dbReference type="PANTHER" id="PTHR46599">
    <property type="entry name" value="PIGGYBAC TRANSPOSABLE ELEMENT-DERIVED PROTEIN 4"/>
    <property type="match status" value="1"/>
</dbReference>
<evidence type="ECO:0000313" key="3">
    <source>
        <dbReference type="EMBL" id="KAL3774182.1"/>
    </source>
</evidence>
<dbReference type="Proteomes" id="UP001530400">
    <property type="component" value="Unassembled WGS sequence"/>
</dbReference>
<feature type="region of interest" description="Disordered" evidence="1">
    <location>
        <begin position="84"/>
        <end position="111"/>
    </location>
</feature>